<feature type="region of interest" description="Disordered" evidence="1">
    <location>
        <begin position="1"/>
        <end position="31"/>
    </location>
</feature>
<dbReference type="AlphaFoldDB" id="A0A151XG59"/>
<evidence type="ECO:0000313" key="2">
    <source>
        <dbReference type="EMBL" id="KYQ59305.1"/>
    </source>
</evidence>
<sequence length="86" mass="9988">MGDARTGVCQTPGKRFPRPNALRRGRDLEDSLGRTNRQIPIFMVRETLSHRCCTSIARVWKRKSHETQRAMMKKKRNSIRMTTSVS</sequence>
<evidence type="ECO:0000256" key="1">
    <source>
        <dbReference type="SAM" id="MobiDB-lite"/>
    </source>
</evidence>
<keyword evidence="3" id="KW-1185">Reference proteome</keyword>
<feature type="region of interest" description="Disordered" evidence="1">
    <location>
        <begin position="64"/>
        <end position="86"/>
    </location>
</feature>
<evidence type="ECO:0000313" key="3">
    <source>
        <dbReference type="Proteomes" id="UP000075809"/>
    </source>
</evidence>
<name>A0A151XG59_9HYME</name>
<proteinExistence type="predicted"/>
<dbReference type="EMBL" id="KQ982174">
    <property type="protein sequence ID" value="KYQ59305.1"/>
    <property type="molecule type" value="Genomic_DNA"/>
</dbReference>
<reference evidence="2 3" key="1">
    <citation type="submission" date="2015-09" db="EMBL/GenBank/DDBJ databases">
        <title>Trachymyrmex zeteki WGS genome.</title>
        <authorList>
            <person name="Nygaard S."/>
            <person name="Hu H."/>
            <person name="Boomsma J."/>
            <person name="Zhang G."/>
        </authorList>
    </citation>
    <scope>NUCLEOTIDE SEQUENCE [LARGE SCALE GENOMIC DNA]</scope>
    <source>
        <strain evidence="2">Tzet28-1</strain>
        <tissue evidence="2">Whole body</tissue>
    </source>
</reference>
<dbReference type="Proteomes" id="UP000075809">
    <property type="component" value="Unassembled WGS sequence"/>
</dbReference>
<organism evidence="2 3">
    <name type="scientific">Mycetomoellerius zeteki</name>
    <dbReference type="NCBI Taxonomy" id="64791"/>
    <lineage>
        <taxon>Eukaryota</taxon>
        <taxon>Metazoa</taxon>
        <taxon>Ecdysozoa</taxon>
        <taxon>Arthropoda</taxon>
        <taxon>Hexapoda</taxon>
        <taxon>Insecta</taxon>
        <taxon>Pterygota</taxon>
        <taxon>Neoptera</taxon>
        <taxon>Endopterygota</taxon>
        <taxon>Hymenoptera</taxon>
        <taxon>Apocrita</taxon>
        <taxon>Aculeata</taxon>
        <taxon>Formicoidea</taxon>
        <taxon>Formicidae</taxon>
        <taxon>Myrmicinae</taxon>
        <taxon>Mycetomoellerius</taxon>
    </lineage>
</organism>
<accession>A0A151XG59</accession>
<protein>
    <submittedName>
        <fullName evidence="2">Uncharacterized protein</fullName>
    </submittedName>
</protein>
<gene>
    <name evidence="2" type="ORF">ALC60_01614</name>
</gene>